<dbReference type="InterPro" id="IPR009359">
    <property type="entry name" value="PaaB"/>
</dbReference>
<accession>A0A9D7SCG5</accession>
<dbReference type="EMBL" id="JADKFW010000012">
    <property type="protein sequence ID" value="MBK9718654.1"/>
    <property type="molecule type" value="Genomic_DNA"/>
</dbReference>
<dbReference type="Pfam" id="PF06243">
    <property type="entry name" value="PaaB"/>
    <property type="match status" value="1"/>
</dbReference>
<sequence>MENNSDQLPLWEVFIQKSGGPFKHEGSVHASDAKMALQNARDVYTRRGEGRTIWVVPANNIASTTVNDEGEFFDPADNKIYRHPTFYTVPEGAKNI</sequence>
<protein>
    <submittedName>
        <fullName evidence="1">1,2-phenylacetyl-CoA epoxidase subunit B</fullName>
        <ecNumber evidence="1">1.14.13.149</ecNumber>
    </submittedName>
</protein>
<dbReference type="GO" id="GO:0097266">
    <property type="term" value="F:phenylacetyl-CoA 1,2-epoxidase activity"/>
    <property type="evidence" value="ECO:0007669"/>
    <property type="project" value="UniProtKB-EC"/>
</dbReference>
<dbReference type="Proteomes" id="UP000808349">
    <property type="component" value="Unassembled WGS sequence"/>
</dbReference>
<gene>
    <name evidence="1" type="primary">paaB</name>
    <name evidence="1" type="ORF">IPO85_14305</name>
</gene>
<comment type="caution">
    <text evidence="1">The sequence shown here is derived from an EMBL/GenBank/DDBJ whole genome shotgun (WGS) entry which is preliminary data.</text>
</comment>
<organism evidence="1 2">
    <name type="scientific">Candidatus Defluviibacterium haderslevense</name>
    <dbReference type="NCBI Taxonomy" id="2981993"/>
    <lineage>
        <taxon>Bacteria</taxon>
        <taxon>Pseudomonadati</taxon>
        <taxon>Bacteroidota</taxon>
        <taxon>Saprospiria</taxon>
        <taxon>Saprospirales</taxon>
        <taxon>Saprospiraceae</taxon>
        <taxon>Candidatus Defluviibacterium</taxon>
    </lineage>
</organism>
<dbReference type="AlphaFoldDB" id="A0A9D7SCG5"/>
<dbReference type="PIRSF" id="PIRSF030200">
    <property type="entry name" value="PaaB"/>
    <property type="match status" value="1"/>
</dbReference>
<evidence type="ECO:0000313" key="2">
    <source>
        <dbReference type="Proteomes" id="UP000808349"/>
    </source>
</evidence>
<reference evidence="1 2" key="1">
    <citation type="submission" date="2020-10" db="EMBL/GenBank/DDBJ databases">
        <title>Connecting structure to function with the recovery of over 1000 high-quality activated sludge metagenome-assembled genomes encoding full-length rRNA genes using long-read sequencing.</title>
        <authorList>
            <person name="Singleton C.M."/>
            <person name="Petriglieri F."/>
            <person name="Kristensen J.M."/>
            <person name="Kirkegaard R.H."/>
            <person name="Michaelsen T.Y."/>
            <person name="Andersen M.H."/>
            <person name="Karst S.M."/>
            <person name="Dueholm M.S."/>
            <person name="Nielsen P.H."/>
            <person name="Albertsen M."/>
        </authorList>
    </citation>
    <scope>NUCLEOTIDE SEQUENCE [LARGE SCALE GENOMIC DNA]</scope>
    <source>
        <strain evidence="1">Ribe_18-Q3-R11-54_BAT3C.373</strain>
    </source>
</reference>
<dbReference type="NCBIfam" id="TIGR02157">
    <property type="entry name" value="PA_CoA_Oxy2"/>
    <property type="match status" value="1"/>
</dbReference>
<dbReference type="InterPro" id="IPR038693">
    <property type="entry name" value="PaaB_sf"/>
</dbReference>
<evidence type="ECO:0000313" key="1">
    <source>
        <dbReference type="EMBL" id="MBK9718654.1"/>
    </source>
</evidence>
<dbReference type="EC" id="1.14.13.149" evidence="1"/>
<dbReference type="Gene3D" id="3.10.20.520">
    <property type="entry name" value="Phenylacetic acid degradation B"/>
    <property type="match status" value="1"/>
</dbReference>
<keyword evidence="1" id="KW-0560">Oxidoreductase</keyword>
<proteinExistence type="predicted"/>
<name>A0A9D7SCG5_9BACT</name>